<dbReference type="PROSITE" id="PS50168">
    <property type="entry name" value="DED"/>
    <property type="match status" value="1"/>
</dbReference>
<dbReference type="Proteomes" id="UP000828390">
    <property type="component" value="Unassembled WGS sequence"/>
</dbReference>
<evidence type="ECO:0000313" key="3">
    <source>
        <dbReference type="EMBL" id="KAH3872045.1"/>
    </source>
</evidence>
<dbReference type="Pfam" id="PF01335">
    <property type="entry name" value="DED"/>
    <property type="match status" value="1"/>
</dbReference>
<reference evidence="3" key="2">
    <citation type="submission" date="2020-11" db="EMBL/GenBank/DDBJ databases">
        <authorList>
            <person name="McCartney M.A."/>
            <person name="Auch B."/>
            <person name="Kono T."/>
            <person name="Mallez S."/>
            <person name="Becker A."/>
            <person name="Gohl D.M."/>
            <person name="Silverstein K.A.T."/>
            <person name="Koren S."/>
            <person name="Bechman K.B."/>
            <person name="Herman A."/>
            <person name="Abrahante J.E."/>
            <person name="Garbe J."/>
        </authorList>
    </citation>
    <scope>NUCLEOTIDE SEQUENCE</scope>
    <source>
        <strain evidence="3">Duluth1</strain>
        <tissue evidence="3">Whole animal</tissue>
    </source>
</reference>
<dbReference type="AlphaFoldDB" id="A0A9D4M776"/>
<reference evidence="3" key="1">
    <citation type="journal article" date="2019" name="bioRxiv">
        <title>The Genome of the Zebra Mussel, Dreissena polymorpha: A Resource for Invasive Species Research.</title>
        <authorList>
            <person name="McCartney M.A."/>
            <person name="Auch B."/>
            <person name="Kono T."/>
            <person name="Mallez S."/>
            <person name="Zhang Y."/>
            <person name="Obille A."/>
            <person name="Becker A."/>
            <person name="Abrahante J.E."/>
            <person name="Garbe J."/>
            <person name="Badalamenti J.P."/>
            <person name="Herman A."/>
            <person name="Mangelson H."/>
            <person name="Liachko I."/>
            <person name="Sullivan S."/>
            <person name="Sone E.D."/>
            <person name="Koren S."/>
            <person name="Silverstein K.A.T."/>
            <person name="Beckman K.B."/>
            <person name="Gohl D.M."/>
        </authorList>
    </citation>
    <scope>NUCLEOTIDE SEQUENCE</scope>
    <source>
        <strain evidence="3">Duluth1</strain>
        <tissue evidence="3">Whole animal</tissue>
    </source>
</reference>
<proteinExistence type="predicted"/>
<accession>A0A9D4M776</accession>
<dbReference type="GO" id="GO:0007165">
    <property type="term" value="P:signal transduction"/>
    <property type="evidence" value="ECO:0007669"/>
    <property type="project" value="InterPro"/>
</dbReference>
<dbReference type="GO" id="GO:0042981">
    <property type="term" value="P:regulation of apoptotic process"/>
    <property type="evidence" value="ECO:0007669"/>
    <property type="project" value="InterPro"/>
</dbReference>
<evidence type="ECO:0000313" key="4">
    <source>
        <dbReference type="Proteomes" id="UP000828390"/>
    </source>
</evidence>
<dbReference type="InterPro" id="IPR011029">
    <property type="entry name" value="DEATH-like_dom_sf"/>
</dbReference>
<keyword evidence="4" id="KW-1185">Reference proteome</keyword>
<evidence type="ECO:0000259" key="1">
    <source>
        <dbReference type="PROSITE" id="PS50017"/>
    </source>
</evidence>
<dbReference type="CDD" id="cd08336">
    <property type="entry name" value="DED_FADD"/>
    <property type="match status" value="1"/>
</dbReference>
<dbReference type="OrthoDB" id="100767at2759"/>
<name>A0A9D4M776_DREPO</name>
<dbReference type="InterPro" id="IPR001875">
    <property type="entry name" value="DED_dom"/>
</dbReference>
<dbReference type="PROSITE" id="PS50017">
    <property type="entry name" value="DEATH_DOMAIN"/>
    <property type="match status" value="1"/>
</dbReference>
<evidence type="ECO:0008006" key="5">
    <source>
        <dbReference type="Google" id="ProtNLM"/>
    </source>
</evidence>
<dbReference type="Gene3D" id="1.10.533.10">
    <property type="entry name" value="Death Domain, Fas"/>
    <property type="match status" value="2"/>
</dbReference>
<sequence length="246" mass="28022">MDESRARFNDTLLDLSRLIDDEDLLRMKFKSSGEVNIGKKQGEKITNPLHLFTALEERGHLGPHNTDYLKTLLINCCSGKTDGLRVLESYEQRRDTFANPYGNGYLPAQGYTAVPELAPQPQTVPASGPQVVYVIQGGVDQQINNFQQNLNRITSKRKDLDPEITFLTKSLGRDWKFYMRALGVHDDDIEQVSCDHTSLREKIHQCLSLWLEQQQQSASKYKLIEACRHSSVQRNDLATKLESNQL</sequence>
<dbReference type="Pfam" id="PF00531">
    <property type="entry name" value="Death"/>
    <property type="match status" value="1"/>
</dbReference>
<protein>
    <recommendedName>
        <fullName evidence="5">FADD</fullName>
    </recommendedName>
</protein>
<gene>
    <name evidence="3" type="ORF">DPMN_035258</name>
</gene>
<dbReference type="CDD" id="cd01670">
    <property type="entry name" value="Death"/>
    <property type="match status" value="1"/>
</dbReference>
<feature type="domain" description="DED" evidence="2">
    <location>
        <begin position="7"/>
        <end position="73"/>
    </location>
</feature>
<dbReference type="EMBL" id="JAIWYP010000002">
    <property type="protein sequence ID" value="KAH3872045.1"/>
    <property type="molecule type" value="Genomic_DNA"/>
</dbReference>
<evidence type="ECO:0000259" key="2">
    <source>
        <dbReference type="PROSITE" id="PS50168"/>
    </source>
</evidence>
<dbReference type="InterPro" id="IPR000488">
    <property type="entry name" value="Death_dom"/>
</dbReference>
<dbReference type="SUPFAM" id="SSF47986">
    <property type="entry name" value="DEATH domain"/>
    <property type="match status" value="2"/>
</dbReference>
<feature type="domain" description="Death" evidence="1">
    <location>
        <begin position="171"/>
        <end position="228"/>
    </location>
</feature>
<organism evidence="3 4">
    <name type="scientific">Dreissena polymorpha</name>
    <name type="common">Zebra mussel</name>
    <name type="synonym">Mytilus polymorpha</name>
    <dbReference type="NCBI Taxonomy" id="45954"/>
    <lineage>
        <taxon>Eukaryota</taxon>
        <taxon>Metazoa</taxon>
        <taxon>Spiralia</taxon>
        <taxon>Lophotrochozoa</taxon>
        <taxon>Mollusca</taxon>
        <taxon>Bivalvia</taxon>
        <taxon>Autobranchia</taxon>
        <taxon>Heteroconchia</taxon>
        <taxon>Euheterodonta</taxon>
        <taxon>Imparidentia</taxon>
        <taxon>Neoheterodontei</taxon>
        <taxon>Myida</taxon>
        <taxon>Dreissenoidea</taxon>
        <taxon>Dreissenidae</taxon>
        <taxon>Dreissena</taxon>
    </lineage>
</organism>
<comment type="caution">
    <text evidence="3">The sequence shown here is derived from an EMBL/GenBank/DDBJ whole genome shotgun (WGS) entry which is preliminary data.</text>
</comment>